<gene>
    <name evidence="10" type="ORF">SNE35_25835</name>
</gene>
<dbReference type="RefSeq" id="WP_320425918.1">
    <property type="nucleotide sequence ID" value="NZ_JAXCLA010000009.1"/>
</dbReference>
<dbReference type="PANTHER" id="PTHR33841:SF1">
    <property type="entry name" value="DNA METHYLTRANSFERASE A"/>
    <property type="match status" value="1"/>
</dbReference>
<dbReference type="GO" id="GO:0008168">
    <property type="term" value="F:methyltransferase activity"/>
    <property type="evidence" value="ECO:0007669"/>
    <property type="project" value="UniProtKB-KW"/>
</dbReference>
<protein>
    <recommendedName>
        <fullName evidence="1">site-specific DNA-methyltransferase (adenine-specific)</fullName>
        <ecNumber evidence="1">2.1.1.72</ecNumber>
    </recommendedName>
</protein>
<comment type="caution">
    <text evidence="10">The sequence shown here is derived from an EMBL/GenBank/DDBJ whole genome shotgun (WGS) entry which is preliminary data.</text>
</comment>
<feature type="domain" description="MmeI-like target recognition" evidence="7">
    <location>
        <begin position="603"/>
        <end position="806"/>
    </location>
</feature>
<dbReference type="Pfam" id="PF20473">
    <property type="entry name" value="MmeI_Mtase"/>
    <property type="match status" value="1"/>
</dbReference>
<dbReference type="Gene3D" id="3.40.50.150">
    <property type="entry name" value="Vaccinia Virus protein VP39"/>
    <property type="match status" value="1"/>
</dbReference>
<evidence type="ECO:0000256" key="4">
    <source>
        <dbReference type="ARBA" id="ARBA00047942"/>
    </source>
</evidence>
<dbReference type="InterPro" id="IPR046820">
    <property type="entry name" value="MmeI_TRD"/>
</dbReference>
<dbReference type="Pfam" id="PF20464">
    <property type="entry name" value="MmeI_N"/>
    <property type="match status" value="1"/>
</dbReference>
<dbReference type="GO" id="GO:0032259">
    <property type="term" value="P:methylation"/>
    <property type="evidence" value="ECO:0007669"/>
    <property type="project" value="UniProtKB-KW"/>
</dbReference>
<evidence type="ECO:0000259" key="7">
    <source>
        <dbReference type="Pfam" id="PF20466"/>
    </source>
</evidence>
<keyword evidence="3" id="KW-0808">Transferase</keyword>
<evidence type="ECO:0000259" key="5">
    <source>
        <dbReference type="Pfam" id="PF20464"/>
    </source>
</evidence>
<dbReference type="Pfam" id="PF20465">
    <property type="entry name" value="MmeI_hel"/>
    <property type="match status" value="1"/>
</dbReference>
<keyword evidence="2 10" id="KW-0489">Methyltransferase</keyword>
<dbReference type="InterPro" id="IPR050953">
    <property type="entry name" value="N4_N6_ade-DNA_methylase"/>
</dbReference>
<comment type="catalytic activity">
    <reaction evidence="4">
        <text>a 2'-deoxyadenosine in DNA + S-adenosyl-L-methionine = an N(6)-methyl-2'-deoxyadenosine in DNA + S-adenosyl-L-homocysteine + H(+)</text>
        <dbReference type="Rhea" id="RHEA:15197"/>
        <dbReference type="Rhea" id="RHEA-COMP:12418"/>
        <dbReference type="Rhea" id="RHEA-COMP:12419"/>
        <dbReference type="ChEBI" id="CHEBI:15378"/>
        <dbReference type="ChEBI" id="CHEBI:57856"/>
        <dbReference type="ChEBI" id="CHEBI:59789"/>
        <dbReference type="ChEBI" id="CHEBI:90615"/>
        <dbReference type="ChEBI" id="CHEBI:90616"/>
        <dbReference type="EC" id="2.1.1.72"/>
    </reaction>
</comment>
<feature type="domain" description="MmeI-like helicase spacer" evidence="6">
    <location>
        <begin position="171"/>
        <end position="249"/>
    </location>
</feature>
<feature type="domain" description="MmeI-like C-terminal" evidence="8">
    <location>
        <begin position="807"/>
        <end position="882"/>
    </location>
</feature>
<dbReference type="PANTHER" id="PTHR33841">
    <property type="entry name" value="DNA METHYLTRANSFERASE YEEA-RELATED"/>
    <property type="match status" value="1"/>
</dbReference>
<organism evidence="10 11">
    <name type="scientific">Roseateles agri</name>
    <dbReference type="NCBI Taxonomy" id="3098619"/>
    <lineage>
        <taxon>Bacteria</taxon>
        <taxon>Pseudomonadati</taxon>
        <taxon>Pseudomonadota</taxon>
        <taxon>Betaproteobacteria</taxon>
        <taxon>Burkholderiales</taxon>
        <taxon>Sphaerotilaceae</taxon>
        <taxon>Roseateles</taxon>
    </lineage>
</organism>
<keyword evidence="11" id="KW-1185">Reference proteome</keyword>
<dbReference type="SUPFAM" id="SSF53335">
    <property type="entry name" value="S-adenosyl-L-methionine-dependent methyltransferases"/>
    <property type="match status" value="1"/>
</dbReference>
<evidence type="ECO:0000259" key="6">
    <source>
        <dbReference type="Pfam" id="PF20465"/>
    </source>
</evidence>
<dbReference type="InterPro" id="IPR046819">
    <property type="entry name" value="MmeI_hel"/>
</dbReference>
<dbReference type="EMBL" id="JAXCLA010000009">
    <property type="protein sequence ID" value="MDY0747949.1"/>
    <property type="molecule type" value="Genomic_DNA"/>
</dbReference>
<dbReference type="EC" id="2.1.1.72" evidence="1"/>
<feature type="domain" description="MmeI-like N-terminal" evidence="5">
    <location>
        <begin position="1"/>
        <end position="159"/>
    </location>
</feature>
<evidence type="ECO:0000313" key="10">
    <source>
        <dbReference type="EMBL" id="MDY0747949.1"/>
    </source>
</evidence>
<dbReference type="InterPro" id="IPR046816">
    <property type="entry name" value="MmeI_Mtase"/>
</dbReference>
<evidence type="ECO:0000256" key="3">
    <source>
        <dbReference type="ARBA" id="ARBA00022679"/>
    </source>
</evidence>
<feature type="domain" description="MmeI-like DNA-methyltransferase" evidence="9">
    <location>
        <begin position="326"/>
        <end position="584"/>
    </location>
</feature>
<accession>A0ABU5DNR2</accession>
<evidence type="ECO:0000259" key="9">
    <source>
        <dbReference type="Pfam" id="PF20473"/>
    </source>
</evidence>
<evidence type="ECO:0000256" key="1">
    <source>
        <dbReference type="ARBA" id="ARBA00011900"/>
    </source>
</evidence>
<dbReference type="Proteomes" id="UP001285263">
    <property type="component" value="Unassembled WGS sequence"/>
</dbReference>
<dbReference type="PRINTS" id="PR00507">
    <property type="entry name" value="N12N6MTFRASE"/>
</dbReference>
<evidence type="ECO:0000259" key="8">
    <source>
        <dbReference type="Pfam" id="PF20467"/>
    </source>
</evidence>
<name>A0ABU5DNR2_9BURK</name>
<dbReference type="Pfam" id="PF20466">
    <property type="entry name" value="MmeI_TRD"/>
    <property type="match status" value="1"/>
</dbReference>
<evidence type="ECO:0000313" key="11">
    <source>
        <dbReference type="Proteomes" id="UP001285263"/>
    </source>
</evidence>
<dbReference type="InterPro" id="IPR046817">
    <property type="entry name" value="MmeI_N"/>
</dbReference>
<sequence length="900" mass="101274">MNITEIEHSLRELVEEAFDPAEFPFSFLTAYDAPKATVTKLRQASPVNLLGQIEVHLKKKLFFRSAEPGQAGVTIEAMAAQFDGKKDAPRFLMATDGSELLARDAKTGALLDIEHGALNDSFDFFLPLAGIERYEGIAESEADIKATGRLAKLYDAILESNPDWRDPARAHSLNLFMTRLLFCFFAEGTSIFDPRQFTQAAMNFSREDGSDFAATLSLIFRALSLDRDQRGDDLPDFAKRFPYVNGGLFREDAPIPAFSRRARRLLKSCGELKWAAINPDIFGSMIQAIVEPGMRGDMGMHYTSVPNIMKALQPLFLLSLEEDFDASRDSEAKLTRLLVRLTRIRVFDPACGSGNFLIIAYRELRKLEARIFTRLRELRSSAIPMTGIHLNQFFGIELADFAAETAKLSLWIAEYQMNEQVKEQFGVAPPALPLRDSGNIVHDNALRTNWLDVCPFREGVETYVVGNPPYLGSSNQDEDQKADMDRVFASLTKTYKNLDYVAAWYVKAAAYAQTVPAQCAFVATNSICQGEQVAMLWPLVYRAGMEIGFAHQAFKWRNNASHVAGVTCVIVGIRLRGAAKKVLYSAELARVVRNISPYLIEMDDTIVGKEAKPINGLPKMDWGNKPTDDGNLILSPEEKSHLLADYPQAAVFVRRYYGTQEFIKGVERYCLWILDEQREAAEAIPPIKARIDAVATFRLASDAESTREHAAWPHRFRQIQDYGSDAVLVPIHFSEDRDYFTIGFADGETSVISNACYAIYRADAYVMALLSTRLHAVWVSTVCGGLETRIRYSNTMGYHTFPIPTLSDEQKQELEDHAWAIIAARENYPDKTIGELYDPEDMPADLLLAHRELDATLERICIGRSFRNDTERLEYLFKQYVSMKRKSRPVAKARPAKGTR</sequence>
<dbReference type="InterPro" id="IPR046818">
    <property type="entry name" value="MmeI_C"/>
</dbReference>
<proteinExistence type="predicted"/>
<dbReference type="Pfam" id="PF20467">
    <property type="entry name" value="MmeI_C"/>
    <property type="match status" value="1"/>
</dbReference>
<reference evidence="10 11" key="1">
    <citation type="submission" date="2023-11" db="EMBL/GenBank/DDBJ databases">
        <title>Paucibacter sp. nov., isolated from fresh soil in Korea.</title>
        <authorList>
            <person name="Le N.T.T."/>
        </authorList>
    </citation>
    <scope>NUCLEOTIDE SEQUENCE [LARGE SCALE GENOMIC DNA]</scope>
    <source>
        <strain evidence="10 11">R3-3</strain>
    </source>
</reference>
<dbReference type="InterPro" id="IPR029063">
    <property type="entry name" value="SAM-dependent_MTases_sf"/>
</dbReference>
<evidence type="ECO:0000256" key="2">
    <source>
        <dbReference type="ARBA" id="ARBA00022603"/>
    </source>
</evidence>